<comment type="similarity">
    <text evidence="1">Belongs to the PPR family. P subfamily.</text>
</comment>
<dbReference type="InterPro" id="IPR044179">
    <property type="entry name" value="PPR5-like"/>
</dbReference>
<evidence type="ECO:0000256" key="1">
    <source>
        <dbReference type="ARBA" id="ARBA00007626"/>
    </source>
</evidence>
<dbReference type="InterPro" id="IPR002885">
    <property type="entry name" value="PPR_rpt"/>
</dbReference>
<dbReference type="InterPro" id="IPR011990">
    <property type="entry name" value="TPR-like_helical_dom_sf"/>
</dbReference>
<evidence type="ECO:0000313" key="4">
    <source>
        <dbReference type="Proteomes" id="UP001154282"/>
    </source>
</evidence>
<accession>A0AAV0JHN3</accession>
<dbReference type="Gene3D" id="1.25.40.10">
    <property type="entry name" value="Tetratricopeptide repeat domain"/>
    <property type="match status" value="1"/>
</dbReference>
<reference evidence="3" key="1">
    <citation type="submission" date="2022-08" db="EMBL/GenBank/DDBJ databases">
        <authorList>
            <person name="Gutierrez-Valencia J."/>
        </authorList>
    </citation>
    <scope>NUCLEOTIDE SEQUENCE</scope>
</reference>
<sequence>MLNDGDKEHSNYSNLISLCAKIRNVPLAMSVFISMEDRGIQATASVFNSLILTCLFSNEVITALSLFEVMESSETVRLDSQTYHTFILGFSNFRDISRMLDWFEISGSLIEKVVKLYCELEKPQEMEMLLNTLVKFNQVGEALLQVHCGILRLYASLDRLDDVEYSVGRMMSQGMSFSSPCDVERVISAYFRHEAYDRLDLFLEHVKRFTVVSIEVQIKSEKSKIAMNWGNVDMVILVPT</sequence>
<dbReference type="AlphaFoldDB" id="A0AAV0JHN3"/>
<gene>
    <name evidence="3" type="ORF">LITE_LOCUS13998</name>
</gene>
<keyword evidence="4" id="KW-1185">Reference proteome</keyword>
<proteinExistence type="inferred from homology"/>
<evidence type="ECO:0000313" key="3">
    <source>
        <dbReference type="EMBL" id="CAI0408525.1"/>
    </source>
</evidence>
<organism evidence="3 4">
    <name type="scientific">Linum tenue</name>
    <dbReference type="NCBI Taxonomy" id="586396"/>
    <lineage>
        <taxon>Eukaryota</taxon>
        <taxon>Viridiplantae</taxon>
        <taxon>Streptophyta</taxon>
        <taxon>Embryophyta</taxon>
        <taxon>Tracheophyta</taxon>
        <taxon>Spermatophyta</taxon>
        <taxon>Magnoliopsida</taxon>
        <taxon>eudicotyledons</taxon>
        <taxon>Gunneridae</taxon>
        <taxon>Pentapetalae</taxon>
        <taxon>rosids</taxon>
        <taxon>fabids</taxon>
        <taxon>Malpighiales</taxon>
        <taxon>Linaceae</taxon>
        <taxon>Linum</taxon>
    </lineage>
</organism>
<dbReference type="PANTHER" id="PTHR47874">
    <property type="entry name" value="EXPRESSED PROTEIN"/>
    <property type="match status" value="1"/>
</dbReference>
<protein>
    <recommendedName>
        <fullName evidence="5">Pentatricopeptide repeat-containing protein</fullName>
    </recommendedName>
</protein>
<comment type="caution">
    <text evidence="3">The sequence shown here is derived from an EMBL/GenBank/DDBJ whole genome shotgun (WGS) entry which is preliminary data.</text>
</comment>
<dbReference type="Proteomes" id="UP001154282">
    <property type="component" value="Unassembled WGS sequence"/>
</dbReference>
<evidence type="ECO:0008006" key="5">
    <source>
        <dbReference type="Google" id="ProtNLM"/>
    </source>
</evidence>
<dbReference type="GO" id="GO:0003729">
    <property type="term" value="F:mRNA binding"/>
    <property type="evidence" value="ECO:0007669"/>
    <property type="project" value="InterPro"/>
</dbReference>
<dbReference type="EMBL" id="CAMGYJ010000005">
    <property type="protein sequence ID" value="CAI0408525.1"/>
    <property type="molecule type" value="Genomic_DNA"/>
</dbReference>
<evidence type="ECO:0000256" key="2">
    <source>
        <dbReference type="ARBA" id="ARBA00022737"/>
    </source>
</evidence>
<dbReference type="PANTHER" id="PTHR47874:SF4">
    <property type="entry name" value="EXPRESSED PROTEIN"/>
    <property type="match status" value="1"/>
</dbReference>
<dbReference type="Pfam" id="PF01535">
    <property type="entry name" value="PPR"/>
    <property type="match status" value="2"/>
</dbReference>
<keyword evidence="2" id="KW-0677">Repeat</keyword>
<name>A0AAV0JHN3_9ROSI</name>